<dbReference type="PROSITE" id="PS50994">
    <property type="entry name" value="INTEGRASE"/>
    <property type="match status" value="1"/>
</dbReference>
<keyword evidence="4" id="KW-1185">Reference proteome</keyword>
<evidence type="ECO:0000313" key="4">
    <source>
        <dbReference type="Proteomes" id="UP000735302"/>
    </source>
</evidence>
<dbReference type="AlphaFoldDB" id="A0AAV4C0Y5"/>
<protein>
    <submittedName>
        <fullName evidence="3">Pol polyprotein</fullName>
    </submittedName>
</protein>
<reference evidence="3 4" key="1">
    <citation type="journal article" date="2021" name="Elife">
        <title>Chloroplast acquisition without the gene transfer in kleptoplastic sea slugs, Plakobranchus ocellatus.</title>
        <authorList>
            <person name="Maeda T."/>
            <person name="Takahashi S."/>
            <person name="Yoshida T."/>
            <person name="Shimamura S."/>
            <person name="Takaki Y."/>
            <person name="Nagai Y."/>
            <person name="Toyoda A."/>
            <person name="Suzuki Y."/>
            <person name="Arimoto A."/>
            <person name="Ishii H."/>
            <person name="Satoh N."/>
            <person name="Nishiyama T."/>
            <person name="Hasebe M."/>
            <person name="Maruyama T."/>
            <person name="Minagawa J."/>
            <person name="Obokata J."/>
            <person name="Shigenobu S."/>
        </authorList>
    </citation>
    <scope>NUCLEOTIDE SEQUENCE [LARGE SCALE GENOMIC DNA]</scope>
</reference>
<comment type="caution">
    <text evidence="3">The sequence shown here is derived from an EMBL/GenBank/DDBJ whole genome shotgun (WGS) entry which is preliminary data.</text>
</comment>
<dbReference type="Gene3D" id="3.30.420.10">
    <property type="entry name" value="Ribonuclease H-like superfamily/Ribonuclease H"/>
    <property type="match status" value="1"/>
</dbReference>
<gene>
    <name evidence="3" type="ORF">PoB_005154000</name>
</gene>
<dbReference type="PANTHER" id="PTHR37984">
    <property type="entry name" value="PROTEIN CBG26694"/>
    <property type="match status" value="1"/>
</dbReference>
<sequence>MSSRRLLCYVCNGVGLLARQCLGGPVGSQRTVRTNPSVNSPGTISVCSYCLKPGRARQACFKLRNRTSRAGLTASILPHYCLAAESSFNKDVVNVATRAQSKHATTEVPAGPQEILSKSPCTPAAKTVTSDDSRLYPSEEEILSLYSDFAERQRADPTHTSCFGRFDKDPIRGISLGFPLEIHLDNGPQFISSGLKELNFKHIFSTPYHPQTNGVVERFHGTLKNMLRKLSYECPTCWDKYFDATLYAYRSQVHSATGFSPFYLLFGRAPRCPMAMLHDLYTRQNVSVDTYFQYHYIIDLHNKIKTSCRIAQDSASEVAEANRQRHEPKSRLKVFEPGDLVMILLPQSNNKQVLQLQGPFERNATDILPPQPTHDELSDVELALKFSKGITFAQPEGFAYVSAVTEDPSSVRDTLLSPSTSDIKSKVRINPHQEEIIQCN</sequence>
<dbReference type="PANTHER" id="PTHR37984:SF15">
    <property type="entry name" value="INTEGRASE CATALYTIC DOMAIN-CONTAINING PROTEIN"/>
    <property type="match status" value="1"/>
</dbReference>
<dbReference type="InterPro" id="IPR001584">
    <property type="entry name" value="Integrase_cat-core"/>
</dbReference>
<evidence type="ECO:0000259" key="2">
    <source>
        <dbReference type="PROSITE" id="PS50994"/>
    </source>
</evidence>
<dbReference type="InterPro" id="IPR050951">
    <property type="entry name" value="Retrovirus_Pol_polyprotein"/>
</dbReference>
<dbReference type="SUPFAM" id="SSF53098">
    <property type="entry name" value="Ribonuclease H-like"/>
    <property type="match status" value="1"/>
</dbReference>
<accession>A0AAV4C0Y5</accession>
<evidence type="ECO:0000256" key="1">
    <source>
        <dbReference type="SAM" id="MobiDB-lite"/>
    </source>
</evidence>
<feature type="domain" description="Integrase catalytic" evidence="2">
    <location>
        <begin position="119"/>
        <end position="269"/>
    </location>
</feature>
<name>A0AAV4C0Y5_9GAST</name>
<dbReference type="Proteomes" id="UP000735302">
    <property type="component" value="Unassembled WGS sequence"/>
</dbReference>
<dbReference type="InterPro" id="IPR012337">
    <property type="entry name" value="RNaseH-like_sf"/>
</dbReference>
<dbReference type="GO" id="GO:0003676">
    <property type="term" value="F:nucleic acid binding"/>
    <property type="evidence" value="ECO:0007669"/>
    <property type="project" value="InterPro"/>
</dbReference>
<dbReference type="EMBL" id="BLXT01005682">
    <property type="protein sequence ID" value="GFO25035.1"/>
    <property type="molecule type" value="Genomic_DNA"/>
</dbReference>
<organism evidence="3 4">
    <name type="scientific">Plakobranchus ocellatus</name>
    <dbReference type="NCBI Taxonomy" id="259542"/>
    <lineage>
        <taxon>Eukaryota</taxon>
        <taxon>Metazoa</taxon>
        <taxon>Spiralia</taxon>
        <taxon>Lophotrochozoa</taxon>
        <taxon>Mollusca</taxon>
        <taxon>Gastropoda</taxon>
        <taxon>Heterobranchia</taxon>
        <taxon>Euthyneura</taxon>
        <taxon>Panpulmonata</taxon>
        <taxon>Sacoglossa</taxon>
        <taxon>Placobranchoidea</taxon>
        <taxon>Plakobranchidae</taxon>
        <taxon>Plakobranchus</taxon>
    </lineage>
</organism>
<evidence type="ECO:0000313" key="3">
    <source>
        <dbReference type="EMBL" id="GFO25035.1"/>
    </source>
</evidence>
<dbReference type="InterPro" id="IPR036397">
    <property type="entry name" value="RNaseH_sf"/>
</dbReference>
<dbReference type="GO" id="GO:0015074">
    <property type="term" value="P:DNA integration"/>
    <property type="evidence" value="ECO:0007669"/>
    <property type="project" value="InterPro"/>
</dbReference>
<feature type="region of interest" description="Disordered" evidence="1">
    <location>
        <begin position="102"/>
        <end position="133"/>
    </location>
</feature>
<proteinExistence type="predicted"/>